<dbReference type="AlphaFoldDB" id="A0AAD9FTJ5"/>
<dbReference type="EMBL" id="JAODAN010000003">
    <property type="protein sequence ID" value="KAK1925894.1"/>
    <property type="molecule type" value="Genomic_DNA"/>
</dbReference>
<gene>
    <name evidence="1" type="ORF">DB88DRAFT_485508</name>
</gene>
<evidence type="ECO:0000313" key="2">
    <source>
        <dbReference type="Proteomes" id="UP001182556"/>
    </source>
</evidence>
<keyword evidence="2" id="KW-1185">Reference proteome</keyword>
<comment type="caution">
    <text evidence="1">The sequence shown here is derived from an EMBL/GenBank/DDBJ whole genome shotgun (WGS) entry which is preliminary data.</text>
</comment>
<protein>
    <submittedName>
        <fullName evidence="1">Uncharacterized protein</fullName>
    </submittedName>
</protein>
<proteinExistence type="predicted"/>
<organism evidence="1 2">
    <name type="scientific">Papiliotrema laurentii</name>
    <name type="common">Cryptococcus laurentii</name>
    <dbReference type="NCBI Taxonomy" id="5418"/>
    <lineage>
        <taxon>Eukaryota</taxon>
        <taxon>Fungi</taxon>
        <taxon>Dikarya</taxon>
        <taxon>Basidiomycota</taxon>
        <taxon>Agaricomycotina</taxon>
        <taxon>Tremellomycetes</taxon>
        <taxon>Tremellales</taxon>
        <taxon>Rhynchogastremaceae</taxon>
        <taxon>Papiliotrema</taxon>
    </lineage>
</organism>
<sequence length="124" mass="13076">MSCSGNPKNCDFCGQAASDCAKSEVSGCAADPQHCAVCKGAGCVAMACTGYVELPRFHRNHPSLSTLTFPPVSPPWLSFRCVPGQILTLSDVKTCKTCMGNFQSCRKAEVSATEGIERARPADA</sequence>
<dbReference type="Proteomes" id="UP001182556">
    <property type="component" value="Unassembled WGS sequence"/>
</dbReference>
<evidence type="ECO:0000313" key="1">
    <source>
        <dbReference type="EMBL" id="KAK1925894.1"/>
    </source>
</evidence>
<reference evidence="1" key="1">
    <citation type="submission" date="2023-02" db="EMBL/GenBank/DDBJ databases">
        <title>Identification and recombinant expression of a fungal hydrolase from Papiliotrema laurentii that hydrolyzes apple cutin and clears colloidal polyester polyurethane.</title>
        <authorList>
            <consortium name="DOE Joint Genome Institute"/>
            <person name="Roman V.A."/>
            <person name="Bojanowski C."/>
            <person name="Crable B.R."/>
            <person name="Wagner D.N."/>
            <person name="Hung C.S."/>
            <person name="Nadeau L.J."/>
            <person name="Schratz L."/>
            <person name="Haridas S."/>
            <person name="Pangilinan J."/>
            <person name="Lipzen A."/>
            <person name="Na H."/>
            <person name="Yan M."/>
            <person name="Ng V."/>
            <person name="Grigoriev I.V."/>
            <person name="Spatafora J.W."/>
            <person name="Barlow D."/>
            <person name="Biffinger J."/>
            <person name="Kelley-Loughnane N."/>
            <person name="Varaljay V.A."/>
            <person name="Crookes-Goodson W.J."/>
        </authorList>
    </citation>
    <scope>NUCLEOTIDE SEQUENCE</scope>
    <source>
        <strain evidence="1">5307AH</strain>
    </source>
</reference>
<accession>A0AAD9FTJ5</accession>
<name>A0AAD9FTJ5_PAPLA</name>